<dbReference type="Pfam" id="PF00293">
    <property type="entry name" value="NUDIX"/>
    <property type="match status" value="1"/>
</dbReference>
<dbReference type="GO" id="GO:0002161">
    <property type="term" value="F:aminoacyl-tRNA deacylase activity"/>
    <property type="evidence" value="ECO:0007669"/>
    <property type="project" value="InterPro"/>
</dbReference>
<feature type="binding site" evidence="9">
    <location>
        <position position="726"/>
    </location>
    <ligand>
        <name>ATP</name>
        <dbReference type="ChEBI" id="CHEBI:30616"/>
    </ligand>
</feature>
<reference evidence="11 12" key="1">
    <citation type="journal article" date="2016" name="Nat. Commun.">
        <title>Thousands of microbial genomes shed light on interconnected biogeochemical processes in an aquifer system.</title>
        <authorList>
            <person name="Anantharaman K."/>
            <person name="Brown C.T."/>
            <person name="Hug L.A."/>
            <person name="Sharon I."/>
            <person name="Castelle C.J."/>
            <person name="Probst A.J."/>
            <person name="Thomas B.C."/>
            <person name="Singh A."/>
            <person name="Wilkins M.J."/>
            <person name="Karaoz U."/>
            <person name="Brodie E.L."/>
            <person name="Williams K.H."/>
            <person name="Hubbard S.S."/>
            <person name="Banfield J.F."/>
        </authorList>
    </citation>
    <scope>NUCLEOTIDE SEQUENCE [LARGE SCALE GENOMIC DNA]</scope>
</reference>
<dbReference type="Pfam" id="PF08264">
    <property type="entry name" value="Anticodon_1"/>
    <property type="match status" value="1"/>
</dbReference>
<dbReference type="InterPro" id="IPR025709">
    <property type="entry name" value="Leu_tRNA-synth_edit"/>
</dbReference>
<dbReference type="EMBL" id="MFMM01000001">
    <property type="protein sequence ID" value="OGG85083.1"/>
    <property type="molecule type" value="Genomic_DNA"/>
</dbReference>
<evidence type="ECO:0000256" key="7">
    <source>
        <dbReference type="ARBA" id="ARBA00023146"/>
    </source>
</evidence>
<keyword evidence="3 9" id="KW-0547">Nucleotide-binding</keyword>
<dbReference type="FunFam" id="3.40.50.620:FF:000003">
    <property type="entry name" value="Leucine--tRNA ligase"/>
    <property type="match status" value="1"/>
</dbReference>
<keyword evidence="9" id="KW-0963">Cytoplasm</keyword>
<protein>
    <recommendedName>
        <fullName evidence="9">Leucine--tRNA ligase</fullName>
        <ecNumber evidence="9">6.1.1.4</ecNumber>
    </recommendedName>
    <alternativeName>
        <fullName evidence="9">Leucyl-tRNA synthetase</fullName>
        <shortName evidence="9">LeuRS</shortName>
    </alternativeName>
</protein>
<evidence type="ECO:0000256" key="3">
    <source>
        <dbReference type="ARBA" id="ARBA00022741"/>
    </source>
</evidence>
<evidence type="ECO:0000256" key="8">
    <source>
        <dbReference type="ARBA" id="ARBA00047469"/>
    </source>
</evidence>
<dbReference type="PROSITE" id="PS00893">
    <property type="entry name" value="NUDIX_BOX"/>
    <property type="match status" value="1"/>
</dbReference>
<dbReference type="Pfam" id="PF00133">
    <property type="entry name" value="tRNA-synt_1"/>
    <property type="match status" value="1"/>
</dbReference>
<dbReference type="InterPro" id="IPR002302">
    <property type="entry name" value="Leu-tRNA-ligase"/>
</dbReference>
<dbReference type="PROSITE" id="PS51462">
    <property type="entry name" value="NUDIX"/>
    <property type="match status" value="1"/>
</dbReference>
<feature type="short sequence motif" description="'KMSKS' region" evidence="9">
    <location>
        <begin position="723"/>
        <end position="727"/>
    </location>
</feature>
<comment type="catalytic activity">
    <reaction evidence="8 9">
        <text>tRNA(Leu) + L-leucine + ATP = L-leucyl-tRNA(Leu) + AMP + diphosphate</text>
        <dbReference type="Rhea" id="RHEA:11688"/>
        <dbReference type="Rhea" id="RHEA-COMP:9613"/>
        <dbReference type="Rhea" id="RHEA-COMP:9622"/>
        <dbReference type="ChEBI" id="CHEBI:30616"/>
        <dbReference type="ChEBI" id="CHEBI:33019"/>
        <dbReference type="ChEBI" id="CHEBI:57427"/>
        <dbReference type="ChEBI" id="CHEBI:78442"/>
        <dbReference type="ChEBI" id="CHEBI:78494"/>
        <dbReference type="ChEBI" id="CHEBI:456215"/>
        <dbReference type="EC" id="6.1.1.4"/>
    </reaction>
</comment>
<evidence type="ECO:0000256" key="4">
    <source>
        <dbReference type="ARBA" id="ARBA00022801"/>
    </source>
</evidence>
<evidence type="ECO:0000313" key="11">
    <source>
        <dbReference type="EMBL" id="OGG85083.1"/>
    </source>
</evidence>
<feature type="domain" description="Nudix hydrolase" evidence="10">
    <location>
        <begin position="383"/>
        <end position="523"/>
    </location>
</feature>
<dbReference type="EC" id="6.1.1.4" evidence="9"/>
<dbReference type="GO" id="GO:0006429">
    <property type="term" value="P:leucyl-tRNA aminoacylation"/>
    <property type="evidence" value="ECO:0007669"/>
    <property type="project" value="UniProtKB-UniRule"/>
</dbReference>
<dbReference type="SUPFAM" id="SSF47323">
    <property type="entry name" value="Anticodon-binding domain of a subclass of class I aminoacyl-tRNA synthetases"/>
    <property type="match status" value="1"/>
</dbReference>
<dbReference type="InterPro" id="IPR009080">
    <property type="entry name" value="tRNAsynth_Ia_anticodon-bd"/>
</dbReference>
<proteinExistence type="inferred from homology"/>
<dbReference type="PANTHER" id="PTHR43740:SF2">
    <property type="entry name" value="LEUCINE--TRNA LIGASE, MITOCHONDRIAL"/>
    <property type="match status" value="1"/>
</dbReference>
<dbReference type="InterPro" id="IPR002300">
    <property type="entry name" value="aa-tRNA-synth_Ia"/>
</dbReference>
<keyword evidence="5 9" id="KW-0067">ATP-binding</keyword>
<dbReference type="AlphaFoldDB" id="A0A1F6FGW1"/>
<accession>A0A1F6FGW1</accession>
<dbReference type="Gene3D" id="3.10.20.590">
    <property type="match status" value="1"/>
</dbReference>
<comment type="similarity">
    <text evidence="1 9">Belongs to the class-I aminoacyl-tRNA synthetase family.</text>
</comment>
<dbReference type="InterPro" id="IPR009008">
    <property type="entry name" value="Val/Leu/Ile-tRNA-synth_edit"/>
</dbReference>
<dbReference type="InterPro" id="IPR014729">
    <property type="entry name" value="Rossmann-like_a/b/a_fold"/>
</dbReference>
<keyword evidence="7 9" id="KW-0030">Aminoacyl-tRNA synthetase</keyword>
<keyword evidence="2 9" id="KW-0436">Ligase</keyword>
<dbReference type="Gene3D" id="3.40.50.620">
    <property type="entry name" value="HUPs"/>
    <property type="match status" value="2"/>
</dbReference>
<dbReference type="FunFam" id="1.10.730.10:FF:000002">
    <property type="entry name" value="Leucine--tRNA ligase"/>
    <property type="match status" value="1"/>
</dbReference>
<dbReference type="CDD" id="cd07958">
    <property type="entry name" value="Anticodon_Ia_Leu_BEm"/>
    <property type="match status" value="1"/>
</dbReference>
<dbReference type="GO" id="GO:0005524">
    <property type="term" value="F:ATP binding"/>
    <property type="evidence" value="ECO:0007669"/>
    <property type="project" value="UniProtKB-UniRule"/>
</dbReference>
<comment type="subcellular location">
    <subcellularLocation>
        <location evidence="9">Cytoplasm</location>
    </subcellularLocation>
</comment>
<dbReference type="SUPFAM" id="SSF55811">
    <property type="entry name" value="Nudix"/>
    <property type="match status" value="1"/>
</dbReference>
<dbReference type="SUPFAM" id="SSF50677">
    <property type="entry name" value="ValRS/IleRS/LeuRS editing domain"/>
    <property type="match status" value="1"/>
</dbReference>
<dbReference type="InterPro" id="IPR015797">
    <property type="entry name" value="NUDIX_hydrolase-like_dom_sf"/>
</dbReference>
<dbReference type="GO" id="GO:0005829">
    <property type="term" value="C:cytosol"/>
    <property type="evidence" value="ECO:0007669"/>
    <property type="project" value="TreeGrafter"/>
</dbReference>
<dbReference type="PANTHER" id="PTHR43740">
    <property type="entry name" value="LEUCYL-TRNA SYNTHETASE"/>
    <property type="match status" value="1"/>
</dbReference>
<keyword evidence="6 9" id="KW-0648">Protein biosynthesis</keyword>
<dbReference type="Proteomes" id="UP000177325">
    <property type="component" value="Unassembled WGS sequence"/>
</dbReference>
<evidence type="ECO:0000313" key="12">
    <source>
        <dbReference type="Proteomes" id="UP000177325"/>
    </source>
</evidence>
<dbReference type="SUPFAM" id="SSF52374">
    <property type="entry name" value="Nucleotidylyl transferase"/>
    <property type="match status" value="1"/>
</dbReference>
<name>A0A1F6FGW1_9BACT</name>
<sequence>MHKKFDSGEIEKKWQQIWEEEGIYNVGERDNSKEKEYVLVEWPYPSGNLHIGHWYAFAVPDIYVRYKRMMGKQVLYPMGFDAFGLPAENAAIKRNLDPKAWTNDNIAFMKTQLASMGNAFSWDKTTSSTDADYYKWTQWMFTEFFRKDIAYRGKGIVNWCPGCNTVIANEQVLSDGTCERSGDVIEKREMPQWMLRITKYADRLTDDLDPLDWPEHIKEAQRQWIGRSNGATLDFKLSTGESVTVFTTRPDTLYGATYLVLAPEHPLVAQNEANISNYAEVADYVALAKQKDEQDRLDTTKEKTGVKLEGVTATNPALGEEIPIYISDYVLASYGTGAIMAVPAHDERDGAFAKKFSIPVKQVVAEKIVFTGISAPKPEKETLVRECVDLMIEHPTNGQFLVQKEVDGTHTHIHFVGGGTDGESQVVAIGRELEEETGFTEYEIIGDVVTTSQGHGYRHTKDKNQLTISSFYHIKLKSLDQKPSELEDGKHTIEWVDKSEVKNLLTWEGHQKGWAAFTEGQIFTGTGVIINSGEFDGLDSETAKEKIVEKVGGKMSSTYRLRDWSIGRQRYWGVPIPIVYDPEGNAHPIPKEHLPWHLPEDVDFKPTGVAPLAKSEELKKRTESIFGAGWTPEVETMDTFVDSSWYFLRYLDNKNSEEIASLAHQKDWMPIDIYFGGAEHTTMHLLYSRFWQKVLFDLGLVTENEPYRRRLNRGLILGPDGNKMSKSKGNVIDPDEHVKRVGADTVKMYLAFMGPYEGSNYPFDLGGIAGVRRFLERVNGLSEHIVDVAFDTDKLLHKTIKKVSEDITTFKFNTAISAMMMFVNHVEKNGITTGDYETFLRVLAPFAPHLTAELWVAAGKTESIHLTKFPEADESLIVDDIVTIAVQVNGKMRGTIAVSPEASEAEALEAARHSEGVEKYLTGEIRKVIYVPGKILNLIV</sequence>
<gene>
    <name evidence="9" type="primary">leuS</name>
    <name evidence="11" type="ORF">A3G90_03415</name>
</gene>
<evidence type="ECO:0000256" key="9">
    <source>
        <dbReference type="HAMAP-Rule" id="MF_00049"/>
    </source>
</evidence>
<dbReference type="InterPro" id="IPR020084">
    <property type="entry name" value="NUDIX_hydrolase_CS"/>
</dbReference>
<dbReference type="InterPro" id="IPR000086">
    <property type="entry name" value="NUDIX_hydrolase_dom"/>
</dbReference>
<dbReference type="Gene3D" id="1.10.730.10">
    <property type="entry name" value="Isoleucyl-tRNA Synthetase, Domain 1"/>
    <property type="match status" value="1"/>
</dbReference>
<dbReference type="Pfam" id="PF13603">
    <property type="entry name" value="tRNA-synt_1_2"/>
    <property type="match status" value="1"/>
</dbReference>
<dbReference type="STRING" id="1798525.A3G90_03415"/>
<comment type="caution">
    <text evidence="11">The sequence shown here is derived from an EMBL/GenBank/DDBJ whole genome shotgun (WGS) entry which is preliminary data.</text>
</comment>
<dbReference type="InterPro" id="IPR013155">
    <property type="entry name" value="M/V/L/I-tRNA-synth_anticd-bd"/>
</dbReference>
<dbReference type="InterPro" id="IPR015413">
    <property type="entry name" value="Methionyl/Leucyl_tRNA_Synth"/>
</dbReference>
<dbReference type="GO" id="GO:0004823">
    <property type="term" value="F:leucine-tRNA ligase activity"/>
    <property type="evidence" value="ECO:0007669"/>
    <property type="project" value="UniProtKB-UniRule"/>
</dbReference>
<evidence type="ECO:0000256" key="6">
    <source>
        <dbReference type="ARBA" id="ARBA00022917"/>
    </source>
</evidence>
<evidence type="ECO:0000256" key="1">
    <source>
        <dbReference type="ARBA" id="ARBA00005594"/>
    </source>
</evidence>
<keyword evidence="4" id="KW-0378">Hydrolase</keyword>
<evidence type="ECO:0000259" key="10">
    <source>
        <dbReference type="PROSITE" id="PS51462"/>
    </source>
</evidence>
<feature type="short sequence motif" description="'HIGH' region" evidence="9">
    <location>
        <begin position="43"/>
        <end position="53"/>
    </location>
</feature>
<dbReference type="PRINTS" id="PR00985">
    <property type="entry name" value="TRNASYNTHLEU"/>
</dbReference>
<dbReference type="Pfam" id="PF09334">
    <property type="entry name" value="tRNA-synt_1g"/>
    <property type="match status" value="1"/>
</dbReference>
<organism evidence="11 12">
    <name type="scientific">Candidatus Kaiserbacteria bacterium RIFCSPLOWO2_12_FULL_45_26</name>
    <dbReference type="NCBI Taxonomy" id="1798525"/>
    <lineage>
        <taxon>Bacteria</taxon>
        <taxon>Candidatus Kaiseribacteriota</taxon>
    </lineage>
</organism>
<dbReference type="HAMAP" id="MF_00049_B">
    <property type="entry name" value="Leu_tRNA_synth_B"/>
    <property type="match status" value="1"/>
</dbReference>
<dbReference type="Gene3D" id="3.90.740.10">
    <property type="entry name" value="Valyl/Leucyl/Isoleucyl-tRNA synthetase, editing domain"/>
    <property type="match status" value="1"/>
</dbReference>
<evidence type="ECO:0000256" key="2">
    <source>
        <dbReference type="ARBA" id="ARBA00022598"/>
    </source>
</evidence>
<evidence type="ECO:0000256" key="5">
    <source>
        <dbReference type="ARBA" id="ARBA00022840"/>
    </source>
</evidence>